<dbReference type="Proteomes" id="UP000324479">
    <property type="component" value="Unassembled WGS sequence"/>
</dbReference>
<reference evidence="3 4" key="1">
    <citation type="submission" date="2019-08" db="EMBL/GenBank/DDBJ databases">
        <authorList>
            <person name="Dhanesh K."/>
            <person name="Kumar G."/>
            <person name="Sasikala C."/>
            <person name="Venkata Ramana C."/>
        </authorList>
    </citation>
    <scope>NUCLEOTIDE SEQUENCE [LARGE SCALE GENOMIC DNA]</scope>
    <source>
        <strain evidence="3 4">JC645</strain>
    </source>
</reference>
<keyword evidence="2" id="KW-0732">Signal</keyword>
<evidence type="ECO:0000256" key="2">
    <source>
        <dbReference type="SAM" id="SignalP"/>
    </source>
</evidence>
<evidence type="ECO:0000313" key="3">
    <source>
        <dbReference type="EMBL" id="KAA5541056.1"/>
    </source>
</evidence>
<proteinExistence type="predicted"/>
<dbReference type="AlphaFoldDB" id="A0A5M6D225"/>
<keyword evidence="4" id="KW-1185">Reference proteome</keyword>
<name>A0A5M6D225_9BACT</name>
<sequence>MTDSMRLASLLICLSLLAVGCGPPDTTRLVPPVDTYQPTPQELENQARFQRMRQQRDDGG</sequence>
<protein>
    <recommendedName>
        <fullName evidence="5">Lipoprotein</fullName>
    </recommendedName>
</protein>
<gene>
    <name evidence="3" type="ORF">FYK55_19360</name>
</gene>
<evidence type="ECO:0008006" key="5">
    <source>
        <dbReference type="Google" id="ProtNLM"/>
    </source>
</evidence>
<feature type="compositionally biased region" description="Polar residues" evidence="1">
    <location>
        <begin position="36"/>
        <end position="48"/>
    </location>
</feature>
<feature type="region of interest" description="Disordered" evidence="1">
    <location>
        <begin position="29"/>
        <end position="60"/>
    </location>
</feature>
<feature type="chain" id="PRO_5024428683" description="Lipoprotein" evidence="2">
    <location>
        <begin position="19"/>
        <end position="60"/>
    </location>
</feature>
<organism evidence="3 4">
    <name type="scientific">Roseiconus nitratireducens</name>
    <dbReference type="NCBI Taxonomy" id="2605748"/>
    <lineage>
        <taxon>Bacteria</taxon>
        <taxon>Pseudomonadati</taxon>
        <taxon>Planctomycetota</taxon>
        <taxon>Planctomycetia</taxon>
        <taxon>Pirellulales</taxon>
        <taxon>Pirellulaceae</taxon>
        <taxon>Roseiconus</taxon>
    </lineage>
</organism>
<dbReference type="PROSITE" id="PS51257">
    <property type="entry name" value="PROKAR_LIPOPROTEIN"/>
    <property type="match status" value="1"/>
</dbReference>
<feature type="signal peptide" evidence="2">
    <location>
        <begin position="1"/>
        <end position="18"/>
    </location>
</feature>
<dbReference type="RefSeq" id="WP_150078100.1">
    <property type="nucleotide sequence ID" value="NZ_VWOX01000011.1"/>
</dbReference>
<evidence type="ECO:0000313" key="4">
    <source>
        <dbReference type="Proteomes" id="UP000324479"/>
    </source>
</evidence>
<accession>A0A5M6D225</accession>
<dbReference type="EMBL" id="VWOX01000011">
    <property type="protein sequence ID" value="KAA5541056.1"/>
    <property type="molecule type" value="Genomic_DNA"/>
</dbReference>
<comment type="caution">
    <text evidence="3">The sequence shown here is derived from an EMBL/GenBank/DDBJ whole genome shotgun (WGS) entry which is preliminary data.</text>
</comment>
<evidence type="ECO:0000256" key="1">
    <source>
        <dbReference type="SAM" id="MobiDB-lite"/>
    </source>
</evidence>